<feature type="domain" description="DUF6443" evidence="1">
    <location>
        <begin position="1"/>
        <end position="77"/>
    </location>
</feature>
<dbReference type="InterPro" id="IPR022385">
    <property type="entry name" value="Rhs_assc_core"/>
</dbReference>
<dbReference type="Pfam" id="PF20041">
    <property type="entry name" value="DUF6443"/>
    <property type="match status" value="1"/>
</dbReference>
<dbReference type="InterPro" id="IPR045619">
    <property type="entry name" value="DUF6443"/>
</dbReference>
<accession>A0ABX9IRI6</accession>
<evidence type="ECO:0000313" key="2">
    <source>
        <dbReference type="EMBL" id="REC79005.1"/>
    </source>
</evidence>
<evidence type="ECO:0000313" key="3">
    <source>
        <dbReference type="Proteomes" id="UP000256491"/>
    </source>
</evidence>
<dbReference type="Gene3D" id="2.180.10.10">
    <property type="entry name" value="RHS repeat-associated core"/>
    <property type="match status" value="1"/>
</dbReference>
<dbReference type="PANTHER" id="PTHR32305">
    <property type="match status" value="1"/>
</dbReference>
<keyword evidence="3" id="KW-1185">Reference proteome</keyword>
<name>A0ABX9IRI6_9FLAO</name>
<evidence type="ECO:0000259" key="1">
    <source>
        <dbReference type="Pfam" id="PF20041"/>
    </source>
</evidence>
<dbReference type="PANTHER" id="PTHR32305:SF15">
    <property type="entry name" value="PROTEIN RHSA-RELATED"/>
    <property type="match status" value="1"/>
</dbReference>
<comment type="caution">
    <text evidence="2">The sequence shown here is derived from an EMBL/GenBank/DDBJ whole genome shotgun (WGS) entry which is preliminary data.</text>
</comment>
<dbReference type="EMBL" id="QNUF01000001">
    <property type="protein sequence ID" value="REC79005.1"/>
    <property type="molecule type" value="Genomic_DNA"/>
</dbReference>
<reference evidence="2 3" key="1">
    <citation type="journal article" date="2010" name="Syst. Appl. Microbiol.">
        <title>Four new species of Chryseobacterium from the rhizosphere of coastal sand dune plants, Chryseobacterium elymi sp. nov., Chryseobacterium hagamense sp. nov., Chryseobacterium lathyri sp. nov. and Chryseobacterium rhizosphaerae sp. nov.</title>
        <authorList>
            <person name="Cho S.H."/>
            <person name="Lee K.S."/>
            <person name="Shin D.S."/>
            <person name="Han J.H."/>
            <person name="Park K.S."/>
            <person name="Lee C.H."/>
            <person name="Park K.H."/>
            <person name="Kim S.B."/>
        </authorList>
    </citation>
    <scope>NUCLEOTIDE SEQUENCE [LARGE SCALE GENOMIC DNA]</scope>
    <source>
        <strain evidence="2 3">KCTC 22548</strain>
    </source>
</reference>
<proteinExistence type="predicted"/>
<dbReference type="NCBIfam" id="TIGR03696">
    <property type="entry name" value="Rhs_assc_core"/>
    <property type="match status" value="1"/>
</dbReference>
<protein>
    <submittedName>
        <fullName evidence="2">RHS repeat-associated core domain-containing protein</fullName>
    </submittedName>
</protein>
<sequence>MVSHIEYDPLGRQVKNYLPVPQAGTQNGSIYTSPLANANAVYGSEKIYSEKILENSPLERVLQQIEVGNQWTGKPVNFNYDANTDGEITRYTVSTSWLEGRTKYEVTKSGTFSGNTLAKNTITNEDGNISTAFKNKKGQTILIRKKVDGQNADTYYLYNEFNQLAYVIPPLASQAGSVDQTTLDNLCYQYHYDGWNRLVEKKIPGKGWEYFVYDRQDRLVATQDANLKAKGQWLYTKYDQFSRVIMTGICQAMGSTRLEEQNYVNTKGSNSETRSSGVSMNYSGMDIYYSVTQGYPQYDKVYNFLSLNYYDTYPVGTPAIPPQVLGENTLQDNVQNSIISTKGLATASYVKNTEASDIGWTKKYIYYDTKGRVVSAHSINHLGGYTRTESELDFIGMVKQSKVYHKRISSDTEKVIIQTYEYDNGNRLKKQWHQVNGNPQELLKENTYNELSQLTNKKVGNNLQSIDYAYNIRGWMTKVNDPSNLDGKLFGYEMKYTNPVNTNITPGIFSGNIAEIDWNNASENILKRYNYTYDGLDRLKNGVYSEPNSSVPFNNYFNESPTYDLNGNIKTLQRNAFPVIGATATQADNLEYQYTGNRLDKVIEKSLNNTGYEGGNNLIDYDQNGNMTSMKDKGIQNVTYNFLDLPGNLFITQTSGFGAANVSLDYLYSADGTKLRKTYSSGGGKLTSSVIRLTDYLDGFQYTYTEKSLACITCRTEVAYEEQAYKSIALEGGIGWILDFVPTSEGYYSFRENRYIYLYNDHLGNARVSFVRNSAGAPEIIDTNNYYPFGLNHIGGSFSSKLGSPYSYKYNGKELQETGMYDYGWRQYMPDLGRWNGMDQLAESYASTSPYAYVDNNPAMMYDPDGREIIGSGSGWKFTGSDIDRLGSYFSGGGDYGFFSGQLNSWNMGKTSSFWSGLNGESGGIQFSLDPVIVRGQGNIRNWNLGSNYLPNIFAMGMAFNNSLAGFNYQNGIGRFDPMAWVKNDRGVEMMSSMWDVVGIVAANNISQENQTQALGLAALAIIATKGKAAPGIIKNESKIWTVGAYNELKGVEIGLDAHHVGQGAVMKKLVSGFDYKTAPTILVPKLGHTQGSGVLSRSTSGFTNARQVVARDIFELRRVYGEKGIPNSALQELIQLNKTMYPEAFIK</sequence>
<organism evidence="2 3">
    <name type="scientific">Chryseobacterium rhizosphaerae</name>
    <dbReference type="NCBI Taxonomy" id="395937"/>
    <lineage>
        <taxon>Bacteria</taxon>
        <taxon>Pseudomonadati</taxon>
        <taxon>Bacteroidota</taxon>
        <taxon>Flavobacteriia</taxon>
        <taxon>Flavobacteriales</taxon>
        <taxon>Weeksellaceae</taxon>
        <taxon>Chryseobacterium group</taxon>
        <taxon>Chryseobacterium</taxon>
    </lineage>
</organism>
<dbReference type="Proteomes" id="UP000256491">
    <property type="component" value="Unassembled WGS sequence"/>
</dbReference>
<gene>
    <name evidence="2" type="ORF">DRF57_00115</name>
</gene>
<dbReference type="InterPro" id="IPR050708">
    <property type="entry name" value="T6SS_VgrG/RHS"/>
</dbReference>